<dbReference type="GO" id="GO:0016787">
    <property type="term" value="F:hydrolase activity"/>
    <property type="evidence" value="ECO:0007669"/>
    <property type="project" value="InterPro"/>
</dbReference>
<dbReference type="OrthoDB" id="2019090at2759"/>
<dbReference type="EMBL" id="BNJQ01000007">
    <property type="protein sequence ID" value="GHP04148.1"/>
    <property type="molecule type" value="Genomic_DNA"/>
</dbReference>
<dbReference type="InterPro" id="IPR002925">
    <property type="entry name" value="Dienelactn_hydro"/>
</dbReference>
<dbReference type="InterPro" id="IPR029058">
    <property type="entry name" value="AB_hydrolase_fold"/>
</dbReference>
<dbReference type="AlphaFoldDB" id="A0A830HBM5"/>
<feature type="domain" description="Dienelactone hydrolase" evidence="1">
    <location>
        <begin position="31"/>
        <end position="250"/>
    </location>
</feature>
<dbReference type="Pfam" id="PF01738">
    <property type="entry name" value="DLH"/>
    <property type="match status" value="1"/>
</dbReference>
<organism evidence="2 3">
    <name type="scientific">Pycnococcus provasolii</name>
    <dbReference type="NCBI Taxonomy" id="41880"/>
    <lineage>
        <taxon>Eukaryota</taxon>
        <taxon>Viridiplantae</taxon>
        <taxon>Chlorophyta</taxon>
        <taxon>Pseudoscourfieldiophyceae</taxon>
        <taxon>Pseudoscourfieldiales</taxon>
        <taxon>Pycnococcaceae</taxon>
        <taxon>Pycnococcus</taxon>
    </lineage>
</organism>
<proteinExistence type="predicted"/>
<accession>A0A830HBM5</accession>
<comment type="caution">
    <text evidence="2">The sequence shown here is derived from an EMBL/GenBank/DDBJ whole genome shotgun (WGS) entry which is preliminary data.</text>
</comment>
<dbReference type="Gene3D" id="3.40.50.1820">
    <property type="entry name" value="alpha/beta hydrolase"/>
    <property type="match status" value="1"/>
</dbReference>
<dbReference type="PANTHER" id="PTHR47562:SF2">
    <property type="entry name" value="CARBOXYMETHYLENEBUTENOLIDASE-RELATED"/>
    <property type="match status" value="1"/>
</dbReference>
<evidence type="ECO:0000259" key="1">
    <source>
        <dbReference type="Pfam" id="PF01738"/>
    </source>
</evidence>
<dbReference type="Proteomes" id="UP000660262">
    <property type="component" value="Unassembled WGS sequence"/>
</dbReference>
<protein>
    <recommendedName>
        <fullName evidence="1">Dienelactone hydrolase domain-containing protein</fullName>
    </recommendedName>
</protein>
<sequence length="267" mass="29227">MLIREREVNVKTPTGDMRSTLFVPKITTDDQNITFPGVILYSEIYQVTGPVERLGRRLAGEGYVVLAPDVYHEYETGSMGYSDEAGERGNSLKTEKPLASYDSDAVAAAAWLKDAPECNGRLGTFGVCLGGGLALRAALAVPEVRAAACFFATDIHNRGLGAPDPSVPHSIDSLDKLNGEALMVWGNQDTHIPYDDLTTIRNAFRAANANFQWLEFNAAHAFMRDNGGKGRYDPAISHLAWEAAFELFQRRLTFGLVDDGLTRIRAD</sequence>
<evidence type="ECO:0000313" key="3">
    <source>
        <dbReference type="Proteomes" id="UP000660262"/>
    </source>
</evidence>
<keyword evidence="3" id="KW-1185">Reference proteome</keyword>
<dbReference type="SUPFAM" id="SSF53474">
    <property type="entry name" value="alpha/beta-Hydrolases"/>
    <property type="match status" value="1"/>
</dbReference>
<name>A0A830HBM5_9CHLO</name>
<dbReference type="PANTHER" id="PTHR47562">
    <property type="match status" value="1"/>
</dbReference>
<evidence type="ECO:0000313" key="2">
    <source>
        <dbReference type="EMBL" id="GHP04148.1"/>
    </source>
</evidence>
<reference evidence="2" key="1">
    <citation type="submission" date="2020-10" db="EMBL/GenBank/DDBJ databases">
        <title>Unveiling of a novel bifunctional photoreceptor, Dualchrome1, isolated from a cosmopolitan green alga.</title>
        <authorList>
            <person name="Suzuki S."/>
            <person name="Kawachi M."/>
        </authorList>
    </citation>
    <scope>NUCLEOTIDE SEQUENCE</scope>
    <source>
        <strain evidence="2">NIES 2893</strain>
    </source>
</reference>
<gene>
    <name evidence="2" type="ORF">PPROV_000290200</name>
</gene>